<dbReference type="GO" id="GO:0046872">
    <property type="term" value="F:metal ion binding"/>
    <property type="evidence" value="ECO:0007669"/>
    <property type="project" value="InterPro"/>
</dbReference>
<dbReference type="CDD" id="cd00371">
    <property type="entry name" value="HMA"/>
    <property type="match status" value="1"/>
</dbReference>
<sequence length="75" mass="8783">MTKVIKYYIPLLNNQKNSDELCQSLKEIDGVVAIDTDLQRKKCSITYKNHVELVDIVTAIEKLNVEYYFLSREMI</sequence>
<dbReference type="GeneID" id="94441323"/>
<name>A0A2V2FXY0_9FIRM</name>
<protein>
    <submittedName>
        <fullName evidence="1">Uncharacterized protein</fullName>
    </submittedName>
</protein>
<organism evidence="1 2">
    <name type="scientific">Dielma fastidiosa</name>
    <dbReference type="NCBI Taxonomy" id="1034346"/>
    <lineage>
        <taxon>Bacteria</taxon>
        <taxon>Bacillati</taxon>
        <taxon>Bacillota</taxon>
        <taxon>Erysipelotrichia</taxon>
        <taxon>Erysipelotrichales</taxon>
        <taxon>Erysipelotrichaceae</taxon>
        <taxon>Dielma</taxon>
    </lineage>
</organism>
<keyword evidence="2" id="KW-1185">Reference proteome</keyword>
<dbReference type="RefSeq" id="WP_022938613.1">
    <property type="nucleotide sequence ID" value="NZ_CABKRQ010000006.1"/>
</dbReference>
<evidence type="ECO:0000313" key="1">
    <source>
        <dbReference type="EMBL" id="PXX81134.1"/>
    </source>
</evidence>
<reference evidence="1 2" key="1">
    <citation type="submission" date="2018-05" db="EMBL/GenBank/DDBJ databases">
        <title>Genomic Encyclopedia of Type Strains, Phase IV (KMG-IV): sequencing the most valuable type-strain genomes for metagenomic binning, comparative biology and taxonomic classification.</title>
        <authorList>
            <person name="Goeker M."/>
        </authorList>
    </citation>
    <scope>NUCLEOTIDE SEQUENCE [LARGE SCALE GENOMIC DNA]</scope>
    <source>
        <strain evidence="1 2">JC118</strain>
    </source>
</reference>
<dbReference type="EMBL" id="QJKH01000002">
    <property type="protein sequence ID" value="PXX81134.1"/>
    <property type="molecule type" value="Genomic_DNA"/>
</dbReference>
<dbReference type="InterPro" id="IPR036163">
    <property type="entry name" value="HMA_dom_sf"/>
</dbReference>
<gene>
    <name evidence="1" type="ORF">DES51_102255</name>
</gene>
<accession>A0A2V2FXY0</accession>
<evidence type="ECO:0000313" key="2">
    <source>
        <dbReference type="Proteomes" id="UP000247612"/>
    </source>
</evidence>
<dbReference type="OrthoDB" id="9866608at2"/>
<dbReference type="AlphaFoldDB" id="A0A2V2FXY0"/>
<dbReference type="InterPro" id="IPR006121">
    <property type="entry name" value="HMA_dom"/>
</dbReference>
<dbReference type="SUPFAM" id="SSF55008">
    <property type="entry name" value="HMA, heavy metal-associated domain"/>
    <property type="match status" value="1"/>
</dbReference>
<dbReference type="Proteomes" id="UP000247612">
    <property type="component" value="Unassembled WGS sequence"/>
</dbReference>
<proteinExistence type="predicted"/>
<dbReference type="STRING" id="1034346.GCA_000313565_02310"/>
<comment type="caution">
    <text evidence="1">The sequence shown here is derived from an EMBL/GenBank/DDBJ whole genome shotgun (WGS) entry which is preliminary data.</text>
</comment>